<name>A0A2P5CI29_PARAD</name>
<reference evidence="2" key="1">
    <citation type="submission" date="2016-06" db="EMBL/GenBank/DDBJ databases">
        <title>Parallel loss of symbiosis genes in relatives of nitrogen-fixing non-legume Parasponia.</title>
        <authorList>
            <person name="Van Velzen R."/>
            <person name="Holmer R."/>
            <person name="Bu F."/>
            <person name="Rutten L."/>
            <person name="Van Zeijl A."/>
            <person name="Liu W."/>
            <person name="Santuari L."/>
            <person name="Cao Q."/>
            <person name="Sharma T."/>
            <person name="Shen D."/>
            <person name="Roswanjaya Y."/>
            <person name="Wardhani T."/>
            <person name="Kalhor M.S."/>
            <person name="Jansen J."/>
            <person name="Van den Hoogen J."/>
            <person name="Gungor B."/>
            <person name="Hartog M."/>
            <person name="Hontelez J."/>
            <person name="Verver J."/>
            <person name="Yang W.-C."/>
            <person name="Schijlen E."/>
            <person name="Repin R."/>
            <person name="Schilthuizen M."/>
            <person name="Schranz E."/>
            <person name="Heidstra R."/>
            <person name="Miyata K."/>
            <person name="Fedorova E."/>
            <person name="Kohlen W."/>
            <person name="Bisseling T."/>
            <person name="Smit S."/>
            <person name="Geurts R."/>
        </authorList>
    </citation>
    <scope>NUCLEOTIDE SEQUENCE [LARGE SCALE GENOMIC DNA]</scope>
    <source>
        <strain evidence="2">cv. WU1-14</strain>
    </source>
</reference>
<dbReference type="OrthoDB" id="1917524at2759"/>
<comment type="caution">
    <text evidence="1">The sequence shown here is derived from an EMBL/GenBank/DDBJ whole genome shotgun (WGS) entry which is preliminary data.</text>
</comment>
<dbReference type="InterPro" id="IPR032675">
    <property type="entry name" value="LRR_dom_sf"/>
</dbReference>
<proteinExistence type="predicted"/>
<evidence type="ECO:0000313" key="1">
    <source>
        <dbReference type="EMBL" id="PON60691.1"/>
    </source>
</evidence>
<dbReference type="EMBL" id="JXTB01000128">
    <property type="protein sequence ID" value="PON60691.1"/>
    <property type="molecule type" value="Genomic_DNA"/>
</dbReference>
<dbReference type="AlphaFoldDB" id="A0A2P5CI29"/>
<dbReference type="PANTHER" id="PTHR15140">
    <property type="entry name" value="TUBULIN-SPECIFIC CHAPERONE E"/>
    <property type="match status" value="1"/>
</dbReference>
<dbReference type="Proteomes" id="UP000237105">
    <property type="component" value="Unassembled WGS sequence"/>
</dbReference>
<dbReference type="Gene3D" id="3.80.10.10">
    <property type="entry name" value="Ribonuclease Inhibitor"/>
    <property type="match status" value="1"/>
</dbReference>
<dbReference type="PANTHER" id="PTHR15140:SF37">
    <property type="entry name" value="UBIQUITIN-LIKE DOMAIN-CONTAINING PROTEIN"/>
    <property type="match status" value="1"/>
</dbReference>
<evidence type="ECO:0000313" key="2">
    <source>
        <dbReference type="Proteomes" id="UP000237105"/>
    </source>
</evidence>
<dbReference type="SUPFAM" id="SSF52047">
    <property type="entry name" value="RNI-like"/>
    <property type="match status" value="1"/>
</dbReference>
<protein>
    <submittedName>
        <fullName evidence="1">LRR domain containing protein</fullName>
    </submittedName>
</protein>
<organism evidence="1 2">
    <name type="scientific">Parasponia andersonii</name>
    <name type="common">Sponia andersonii</name>
    <dbReference type="NCBI Taxonomy" id="3476"/>
    <lineage>
        <taxon>Eukaryota</taxon>
        <taxon>Viridiplantae</taxon>
        <taxon>Streptophyta</taxon>
        <taxon>Embryophyta</taxon>
        <taxon>Tracheophyta</taxon>
        <taxon>Spermatophyta</taxon>
        <taxon>Magnoliopsida</taxon>
        <taxon>eudicotyledons</taxon>
        <taxon>Gunneridae</taxon>
        <taxon>Pentapetalae</taxon>
        <taxon>rosids</taxon>
        <taxon>fabids</taxon>
        <taxon>Rosales</taxon>
        <taxon>Cannabaceae</taxon>
        <taxon>Parasponia</taxon>
    </lineage>
</organism>
<dbReference type="STRING" id="3476.A0A2P5CI29"/>
<keyword evidence="2" id="KW-1185">Reference proteome</keyword>
<gene>
    <name evidence="1" type="ORF">PanWU01x14_151090</name>
</gene>
<sequence>MAVLEKLPNLKRLRLYSGSYMGSKLVCSAGGFPKLETLRLCYLYFLEEWRMEKGAMPSLQILDLDYVPKLEMIPEGLKFVWTLRQLNVTDMYKSFMDRLRVNK</sequence>
<accession>A0A2P5CI29</accession>